<dbReference type="HAMAP" id="MF_00416">
    <property type="entry name" value="FlgI"/>
    <property type="match status" value="1"/>
</dbReference>
<evidence type="ECO:0000313" key="7">
    <source>
        <dbReference type="Proteomes" id="UP000886865"/>
    </source>
</evidence>
<feature type="chain" id="PRO_5039774780" description="Flagellar P-ring protein" evidence="5">
    <location>
        <begin position="25"/>
        <end position="370"/>
    </location>
</feature>
<dbReference type="GO" id="GO:0005198">
    <property type="term" value="F:structural molecule activity"/>
    <property type="evidence" value="ECO:0007669"/>
    <property type="project" value="InterPro"/>
</dbReference>
<accession>A0A9D1JY66</accession>
<organism evidence="6 7">
    <name type="scientific">Candidatus Galligastranaerophilus intestinavium</name>
    <dbReference type="NCBI Taxonomy" id="2840836"/>
    <lineage>
        <taxon>Bacteria</taxon>
        <taxon>Candidatus Galligastranaerophilus</taxon>
    </lineage>
</organism>
<reference evidence="6" key="1">
    <citation type="submission" date="2020-10" db="EMBL/GenBank/DDBJ databases">
        <authorList>
            <person name="Gilroy R."/>
        </authorList>
    </citation>
    <scope>NUCLEOTIDE SEQUENCE</scope>
    <source>
        <strain evidence="6">CHK152-2871</strain>
    </source>
</reference>
<keyword evidence="6" id="KW-0282">Flagellum</keyword>
<dbReference type="PANTHER" id="PTHR30381">
    <property type="entry name" value="FLAGELLAR P-RING PERIPLASMIC PROTEIN FLGI"/>
    <property type="match status" value="1"/>
</dbReference>
<dbReference type="AlphaFoldDB" id="A0A9D1JY66"/>
<gene>
    <name evidence="5" type="primary">flgI</name>
    <name evidence="6" type="ORF">IAA86_07155</name>
</gene>
<comment type="similarity">
    <text evidence="5">Belongs to the FlgI family.</text>
</comment>
<evidence type="ECO:0000256" key="3">
    <source>
        <dbReference type="ARBA" id="ARBA00022729"/>
    </source>
</evidence>
<dbReference type="GO" id="GO:0071973">
    <property type="term" value="P:bacterial-type flagellum-dependent cell motility"/>
    <property type="evidence" value="ECO:0007669"/>
    <property type="project" value="InterPro"/>
</dbReference>
<evidence type="ECO:0000313" key="6">
    <source>
        <dbReference type="EMBL" id="HIS74781.1"/>
    </source>
</evidence>
<keyword evidence="3 5" id="KW-0732">Signal</keyword>
<proteinExistence type="inferred from homology"/>
<dbReference type="Pfam" id="PF02119">
    <property type="entry name" value="FlgI"/>
    <property type="match status" value="1"/>
</dbReference>
<name>A0A9D1JY66_9BACT</name>
<dbReference type="PANTHER" id="PTHR30381:SF0">
    <property type="entry name" value="FLAGELLAR P-RING PROTEIN"/>
    <property type="match status" value="1"/>
</dbReference>
<dbReference type="Proteomes" id="UP000886865">
    <property type="component" value="Unassembled WGS sequence"/>
</dbReference>
<dbReference type="GO" id="GO:0030288">
    <property type="term" value="C:outer membrane-bounded periplasmic space"/>
    <property type="evidence" value="ECO:0007669"/>
    <property type="project" value="InterPro"/>
</dbReference>
<dbReference type="EMBL" id="DVJQ01000060">
    <property type="protein sequence ID" value="HIS74781.1"/>
    <property type="molecule type" value="Genomic_DNA"/>
</dbReference>
<protein>
    <recommendedName>
        <fullName evidence="5">Flagellar P-ring protein</fullName>
    </recommendedName>
    <alternativeName>
        <fullName evidence="5">Basal body P-ring protein</fullName>
    </alternativeName>
</protein>
<reference evidence="6" key="2">
    <citation type="journal article" date="2021" name="PeerJ">
        <title>Extensive microbial diversity within the chicken gut microbiome revealed by metagenomics and culture.</title>
        <authorList>
            <person name="Gilroy R."/>
            <person name="Ravi A."/>
            <person name="Getino M."/>
            <person name="Pursley I."/>
            <person name="Horton D.L."/>
            <person name="Alikhan N.F."/>
            <person name="Baker D."/>
            <person name="Gharbi K."/>
            <person name="Hall N."/>
            <person name="Watson M."/>
            <person name="Adriaenssens E.M."/>
            <person name="Foster-Nyarko E."/>
            <person name="Jarju S."/>
            <person name="Secka A."/>
            <person name="Antonio M."/>
            <person name="Oren A."/>
            <person name="Chaudhuri R.R."/>
            <person name="La Ragione R."/>
            <person name="Hildebrand F."/>
            <person name="Pallen M.J."/>
        </authorList>
    </citation>
    <scope>NUCLEOTIDE SEQUENCE</scope>
    <source>
        <strain evidence="6">CHK152-2871</strain>
    </source>
</reference>
<keyword evidence="6" id="KW-0966">Cell projection</keyword>
<dbReference type="InterPro" id="IPR001782">
    <property type="entry name" value="Flag_FlgI"/>
</dbReference>
<keyword evidence="6" id="KW-0969">Cilium</keyword>
<evidence type="ECO:0000256" key="4">
    <source>
        <dbReference type="ARBA" id="ARBA00023143"/>
    </source>
</evidence>
<comment type="subcellular location">
    <subcellularLocation>
        <location evidence="2 5">Bacterial flagellum basal body</location>
    </subcellularLocation>
</comment>
<evidence type="ECO:0000256" key="1">
    <source>
        <dbReference type="ARBA" id="ARBA00002591"/>
    </source>
</evidence>
<keyword evidence="4 5" id="KW-0975">Bacterial flagellum</keyword>
<feature type="signal peptide" evidence="5">
    <location>
        <begin position="1"/>
        <end position="24"/>
    </location>
</feature>
<dbReference type="NCBIfam" id="NF003676">
    <property type="entry name" value="PRK05303.1"/>
    <property type="match status" value="1"/>
</dbReference>
<comment type="function">
    <text evidence="1 5">Assembles around the rod to form the L-ring and probably protects the motor/basal body from shearing forces during rotation.</text>
</comment>
<sequence precursor="true">MFKKLFSTALISMMCLLCCADANAITAQSVRIKDITHIKGVRDNQVVGYGLVVGLQNTGDNSRHTQMTNQLLLQNLGTVIDQSNYIQKGASAAVIVTATIPPFAKNGDKVDVVVSAMADAKSLEGGVLVQTQLRAPNGEIVAVAQGPLSVGGASAKSGGSSSRTAITTTGRVPGGAIVERDIISAIGDENSLTLILDQADYTMAAQIANIISRNVSEAIALDGSSIKVTIPQRYLSDRIAFISILENIRVSAPRERAKVIINERTGTVVIGADAKLMPAAVAHGGITVTIQAYNDVSQPAPFSQGQTVGVTNSEINIEKKEGSLIEMKANSTLGELVSALNSIGVTPTDLIAILQALRMSGSLQAELQII</sequence>
<evidence type="ECO:0000256" key="5">
    <source>
        <dbReference type="HAMAP-Rule" id="MF_00416"/>
    </source>
</evidence>
<comment type="subunit">
    <text evidence="5">The basal body constitutes a major portion of the flagellar organelle and consists of four rings (L,P,S, and M) mounted on a central rod.</text>
</comment>
<dbReference type="GO" id="GO:0009428">
    <property type="term" value="C:bacterial-type flagellum basal body, distal rod, P ring"/>
    <property type="evidence" value="ECO:0007669"/>
    <property type="project" value="InterPro"/>
</dbReference>
<dbReference type="PRINTS" id="PR01010">
    <property type="entry name" value="FLGPRINGFLGI"/>
</dbReference>
<comment type="caution">
    <text evidence="6">The sequence shown here is derived from an EMBL/GenBank/DDBJ whole genome shotgun (WGS) entry which is preliminary data.</text>
</comment>
<evidence type="ECO:0000256" key="2">
    <source>
        <dbReference type="ARBA" id="ARBA00004117"/>
    </source>
</evidence>